<feature type="signal peptide" evidence="9">
    <location>
        <begin position="1"/>
        <end position="20"/>
    </location>
</feature>
<gene>
    <name evidence="12" type="ORF">LSUB1_G007839</name>
</gene>
<evidence type="ECO:0000259" key="10">
    <source>
        <dbReference type="Pfam" id="PF00728"/>
    </source>
</evidence>
<keyword evidence="13" id="KW-1185">Reference proteome</keyword>
<keyword evidence="6" id="KW-0325">Glycoprotein</keyword>
<dbReference type="EC" id="3.2.1.52" evidence="3"/>
<name>A0A8H8RC67_9HELO</name>
<evidence type="ECO:0000256" key="2">
    <source>
        <dbReference type="ARBA" id="ARBA00006285"/>
    </source>
</evidence>
<dbReference type="GO" id="GO:0016231">
    <property type="term" value="F:beta-N-acetylglucosaminidase activity"/>
    <property type="evidence" value="ECO:0007669"/>
    <property type="project" value="TreeGrafter"/>
</dbReference>
<dbReference type="FunFam" id="3.20.20.80:FF:000063">
    <property type="entry name" value="Beta-hexosaminidase"/>
    <property type="match status" value="1"/>
</dbReference>
<reference evidence="12 13" key="1">
    <citation type="submission" date="2018-05" db="EMBL/GenBank/DDBJ databases">
        <title>Genome sequencing and assembly of the regulated plant pathogen Lachnellula willkommii and related sister species for the development of diagnostic species identification markers.</title>
        <authorList>
            <person name="Giroux E."/>
            <person name="Bilodeau G."/>
        </authorList>
    </citation>
    <scope>NUCLEOTIDE SEQUENCE [LARGE SCALE GENOMIC DNA]</scope>
    <source>
        <strain evidence="12 13">CBS 197.66</strain>
    </source>
</reference>
<dbReference type="PIRSF" id="PIRSF001093">
    <property type="entry name" value="B-hxosamndse_ab_euk"/>
    <property type="match status" value="1"/>
</dbReference>
<dbReference type="InterPro" id="IPR029019">
    <property type="entry name" value="HEX_eukaryotic_N"/>
</dbReference>
<feature type="non-terminal residue" evidence="12">
    <location>
        <position position="599"/>
    </location>
</feature>
<dbReference type="GO" id="GO:0030203">
    <property type="term" value="P:glycosaminoglycan metabolic process"/>
    <property type="evidence" value="ECO:0007669"/>
    <property type="project" value="TreeGrafter"/>
</dbReference>
<comment type="similarity">
    <text evidence="2">Belongs to the glycosyl hydrolase 20 family.</text>
</comment>
<dbReference type="PANTHER" id="PTHR22600">
    <property type="entry name" value="BETA-HEXOSAMINIDASE"/>
    <property type="match status" value="1"/>
</dbReference>
<feature type="domain" description="Glycoside hydrolase family 20 catalytic" evidence="10">
    <location>
        <begin position="210"/>
        <end position="549"/>
    </location>
</feature>
<accession>A0A8H8RC67</accession>
<evidence type="ECO:0000313" key="13">
    <source>
        <dbReference type="Proteomes" id="UP000462212"/>
    </source>
</evidence>
<dbReference type="OrthoDB" id="428480at2759"/>
<evidence type="ECO:0000256" key="8">
    <source>
        <dbReference type="PIRSR" id="PIRSR001093-1"/>
    </source>
</evidence>
<evidence type="ECO:0000256" key="6">
    <source>
        <dbReference type="ARBA" id="ARBA00023180"/>
    </source>
</evidence>
<dbReference type="InterPro" id="IPR017853">
    <property type="entry name" value="GH"/>
</dbReference>
<keyword evidence="7" id="KW-0326">Glycosidase</keyword>
<dbReference type="Gene3D" id="3.30.379.10">
    <property type="entry name" value="Chitobiase/beta-hexosaminidase domain 2-like"/>
    <property type="match status" value="1"/>
</dbReference>
<protein>
    <recommendedName>
        <fullName evidence="3">beta-N-acetylhexosaminidase</fullName>
        <ecNumber evidence="3">3.2.1.52</ecNumber>
    </recommendedName>
</protein>
<comment type="catalytic activity">
    <reaction evidence="1">
        <text>Hydrolysis of terminal non-reducing N-acetyl-D-hexosamine residues in N-acetyl-beta-D-hexosaminides.</text>
        <dbReference type="EC" id="3.2.1.52"/>
    </reaction>
</comment>
<organism evidence="12 13">
    <name type="scientific">Lachnellula subtilissima</name>
    <dbReference type="NCBI Taxonomy" id="602034"/>
    <lineage>
        <taxon>Eukaryota</taxon>
        <taxon>Fungi</taxon>
        <taxon>Dikarya</taxon>
        <taxon>Ascomycota</taxon>
        <taxon>Pezizomycotina</taxon>
        <taxon>Leotiomycetes</taxon>
        <taxon>Helotiales</taxon>
        <taxon>Lachnaceae</taxon>
        <taxon>Lachnellula</taxon>
    </lineage>
</organism>
<comment type="caution">
    <text evidence="12">The sequence shown here is derived from an EMBL/GenBank/DDBJ whole genome shotgun (WGS) entry which is preliminary data.</text>
</comment>
<evidence type="ECO:0000256" key="5">
    <source>
        <dbReference type="ARBA" id="ARBA00022801"/>
    </source>
</evidence>
<evidence type="ECO:0000256" key="1">
    <source>
        <dbReference type="ARBA" id="ARBA00001231"/>
    </source>
</evidence>
<evidence type="ECO:0000256" key="7">
    <source>
        <dbReference type="ARBA" id="ARBA00023295"/>
    </source>
</evidence>
<feature type="domain" description="Beta-hexosaminidase eukaryotic type N-terminal" evidence="11">
    <location>
        <begin position="21"/>
        <end position="185"/>
    </location>
</feature>
<dbReference type="InterPro" id="IPR029018">
    <property type="entry name" value="Hex-like_dom2"/>
</dbReference>
<dbReference type="PANTHER" id="PTHR22600:SF58">
    <property type="entry name" value="BETA-HEXOSAMINIDASE"/>
    <property type="match status" value="1"/>
</dbReference>
<evidence type="ECO:0000259" key="11">
    <source>
        <dbReference type="Pfam" id="PF14845"/>
    </source>
</evidence>
<proteinExistence type="inferred from homology"/>
<keyword evidence="4 9" id="KW-0732">Signal</keyword>
<dbReference type="CDD" id="cd06562">
    <property type="entry name" value="GH20_HexA_HexB-like"/>
    <property type="match status" value="1"/>
</dbReference>
<dbReference type="InterPro" id="IPR025705">
    <property type="entry name" value="Beta_hexosaminidase_sua/sub"/>
</dbReference>
<dbReference type="SUPFAM" id="SSF55545">
    <property type="entry name" value="beta-N-acetylhexosaminidase-like domain"/>
    <property type="match status" value="1"/>
</dbReference>
<dbReference type="Proteomes" id="UP000462212">
    <property type="component" value="Unassembled WGS sequence"/>
</dbReference>
<sequence>YSIMWSSISLIVLFACQVFALWPAPQSISTGSSVLWIEKDVQITYNGGSVRSIPIHNDLLTIKTELVVDEQTSYAYGKRSPSSKAFVLDGVKRALDVLFTKNLVPWKLVARNQLSSFEPAANADASTIKTILITQTGPDNSSTFKPLAGQVDESYNISIATDGTTSITAVSYVGILHALESFIQLFYKESSGDGVYTNLAPIEISDAPKFQHRALNMDVSRNWYEVKDIKRTIDTISWNKFNILHLHMTDAQSWPIEIPSMPELAAKGAYQTGLSYSPQDIEDIQKYAISRGVEVIIEFDMPGHTSSIGYSHPDLIAAFDAKPWSTYCAEPPCGSLKLNSPAVFDFLEKLFDDVLPRVSPYSSYFHTGGDEVNVNTFLLDDTVNSNDTAILQPLIQKMVDRNHDQIRKAGLTPMVWEEMLLQWNITLGSDVVVQAWQTDAAVSQTTAKGHKVVGGNYNLWYLDCGKGQWLNFDNGASFQQFYPFADYCSPTKNWRLVYAYDPLAGVPANETHLVLGAEVHIWSEQTDPVNLDDTIWPRASAAGEVLWSGRQDASGQNRSQITAAPRLAEMRERMLARGIQLGPVQMVFCTQNNATECAL</sequence>
<dbReference type="AlphaFoldDB" id="A0A8H8RC67"/>
<dbReference type="InterPro" id="IPR015883">
    <property type="entry name" value="Glyco_hydro_20_cat"/>
</dbReference>
<dbReference type="GO" id="GO:0005975">
    <property type="term" value="P:carbohydrate metabolic process"/>
    <property type="evidence" value="ECO:0007669"/>
    <property type="project" value="InterPro"/>
</dbReference>
<dbReference type="GO" id="GO:0016020">
    <property type="term" value="C:membrane"/>
    <property type="evidence" value="ECO:0007669"/>
    <property type="project" value="TreeGrafter"/>
</dbReference>
<dbReference type="Gene3D" id="3.20.20.80">
    <property type="entry name" value="Glycosidases"/>
    <property type="match status" value="1"/>
</dbReference>
<feature type="chain" id="PRO_5034378962" description="beta-N-acetylhexosaminidase" evidence="9">
    <location>
        <begin position="21"/>
        <end position="599"/>
    </location>
</feature>
<evidence type="ECO:0000313" key="12">
    <source>
        <dbReference type="EMBL" id="TVY32534.1"/>
    </source>
</evidence>
<dbReference type="SUPFAM" id="SSF51445">
    <property type="entry name" value="(Trans)glycosidases"/>
    <property type="match status" value="1"/>
</dbReference>
<dbReference type="Pfam" id="PF14845">
    <property type="entry name" value="Glycohydro_20b2"/>
    <property type="match status" value="1"/>
</dbReference>
<dbReference type="PRINTS" id="PR00738">
    <property type="entry name" value="GLHYDRLASE20"/>
</dbReference>
<evidence type="ECO:0000256" key="3">
    <source>
        <dbReference type="ARBA" id="ARBA00012663"/>
    </source>
</evidence>
<evidence type="ECO:0000256" key="4">
    <source>
        <dbReference type="ARBA" id="ARBA00022729"/>
    </source>
</evidence>
<dbReference type="Pfam" id="PF00728">
    <property type="entry name" value="Glyco_hydro_20"/>
    <property type="match status" value="1"/>
</dbReference>
<evidence type="ECO:0000256" key="9">
    <source>
        <dbReference type="SAM" id="SignalP"/>
    </source>
</evidence>
<dbReference type="EMBL" id="QGMJ01001005">
    <property type="protein sequence ID" value="TVY32534.1"/>
    <property type="molecule type" value="Genomic_DNA"/>
</dbReference>
<feature type="active site" description="Proton donor" evidence="8">
    <location>
        <position position="371"/>
    </location>
</feature>
<keyword evidence="5" id="KW-0378">Hydrolase</keyword>